<dbReference type="EMBL" id="LDAU01000223">
    <property type="protein sequence ID" value="KRW98995.1"/>
    <property type="molecule type" value="Genomic_DNA"/>
</dbReference>
<evidence type="ECO:0000313" key="2">
    <source>
        <dbReference type="EMBL" id="KRW98995.1"/>
    </source>
</evidence>
<proteinExistence type="predicted"/>
<evidence type="ECO:0000313" key="3">
    <source>
        <dbReference type="Proteomes" id="UP000054937"/>
    </source>
</evidence>
<reference evidence="2 3" key="1">
    <citation type="journal article" date="2015" name="Sci. Rep.">
        <title>Genome of the facultative scuticociliatosis pathogen Pseudocohnilembus persalinus provides insight into its virulence through horizontal gene transfer.</title>
        <authorList>
            <person name="Xiong J."/>
            <person name="Wang G."/>
            <person name="Cheng J."/>
            <person name="Tian M."/>
            <person name="Pan X."/>
            <person name="Warren A."/>
            <person name="Jiang C."/>
            <person name="Yuan D."/>
            <person name="Miao W."/>
        </authorList>
    </citation>
    <scope>NUCLEOTIDE SEQUENCE [LARGE SCALE GENOMIC DNA]</scope>
    <source>
        <strain evidence="2">36N120E</strain>
    </source>
</reference>
<organism evidence="2 3">
    <name type="scientific">Pseudocohnilembus persalinus</name>
    <name type="common">Ciliate</name>
    <dbReference type="NCBI Taxonomy" id="266149"/>
    <lineage>
        <taxon>Eukaryota</taxon>
        <taxon>Sar</taxon>
        <taxon>Alveolata</taxon>
        <taxon>Ciliophora</taxon>
        <taxon>Intramacronucleata</taxon>
        <taxon>Oligohymenophorea</taxon>
        <taxon>Scuticociliatia</taxon>
        <taxon>Philasterida</taxon>
        <taxon>Pseudocohnilembidae</taxon>
        <taxon>Pseudocohnilembus</taxon>
    </lineage>
</organism>
<sequence length="412" mass="49371">MFKRSLQSLIKANQINKKIDLQKLVVKQNKLNFKNYSSISFLKKENKQKKDENKLDQETQHLQEVQEQNENGENKMTPEERSKIVDEQLEKLMDLEQEQQRIHEEQVQIMHAKHQELSLEMQQKVDIPFKLYGWLNVPETKTAYMAERVFAQNRIPKHKILDHLYKIFTGTLYSMVEQDKEFLYEYCEKQFADKMMKSVEQLKEQGYKFRVVEDLTGIGGEPISKFYYLSDMVMVRGLDIERSENHSYKEYHEFKDSDDMGIVIYTPQYLSQPEAFVDPKRNKTIYEEEYQKVIMRVLVPIKTPLRIQVFQTNEEGKEEMIKMENDMYTWEHLAIFESQMVPPEKFKSFYKAENYMEWLGKFKFGTWKMVDLDNWMEGNPLIIKDSPRKQFTDPVFKGSKYDPSVHIDLRNV</sequence>
<evidence type="ECO:0008006" key="4">
    <source>
        <dbReference type="Google" id="ProtNLM"/>
    </source>
</evidence>
<protein>
    <recommendedName>
        <fullName evidence="4">Tim44-like domain-containing protein</fullName>
    </recommendedName>
</protein>
<dbReference type="AlphaFoldDB" id="A0A0V0Q9T9"/>
<evidence type="ECO:0000256" key="1">
    <source>
        <dbReference type="SAM" id="Coils"/>
    </source>
</evidence>
<dbReference type="InParanoid" id="A0A0V0Q9T9"/>
<keyword evidence="3" id="KW-1185">Reference proteome</keyword>
<dbReference type="Proteomes" id="UP000054937">
    <property type="component" value="Unassembled WGS sequence"/>
</dbReference>
<feature type="coiled-coil region" evidence="1">
    <location>
        <begin position="48"/>
        <end position="115"/>
    </location>
</feature>
<keyword evidence="1" id="KW-0175">Coiled coil</keyword>
<gene>
    <name evidence="2" type="ORF">PPERSA_11596</name>
</gene>
<name>A0A0V0Q9T9_PSEPJ</name>
<dbReference type="CDD" id="cd23689">
    <property type="entry name" value="mS81"/>
    <property type="match status" value="1"/>
</dbReference>
<accession>A0A0V0Q9T9</accession>
<dbReference type="OMA" id="SECEMPP"/>
<dbReference type="OrthoDB" id="283519at2759"/>
<comment type="caution">
    <text evidence="2">The sequence shown here is derived from an EMBL/GenBank/DDBJ whole genome shotgun (WGS) entry which is preliminary data.</text>
</comment>